<organism evidence="2 3">
    <name type="scientific">Aspergillus campestris (strain IBT 28561)</name>
    <dbReference type="NCBI Taxonomy" id="1392248"/>
    <lineage>
        <taxon>Eukaryota</taxon>
        <taxon>Fungi</taxon>
        <taxon>Dikarya</taxon>
        <taxon>Ascomycota</taxon>
        <taxon>Pezizomycotina</taxon>
        <taxon>Eurotiomycetes</taxon>
        <taxon>Eurotiomycetidae</taxon>
        <taxon>Eurotiales</taxon>
        <taxon>Aspergillaceae</taxon>
        <taxon>Aspergillus</taxon>
        <taxon>Aspergillus subgen. Circumdati</taxon>
    </lineage>
</organism>
<reference evidence="2" key="1">
    <citation type="submission" date="2016-12" db="EMBL/GenBank/DDBJ databases">
        <title>The genomes of Aspergillus section Nigri reveals drivers in fungal speciation.</title>
        <authorList>
            <consortium name="DOE Joint Genome Institute"/>
            <person name="Vesth T.C."/>
            <person name="Nybo J."/>
            <person name="Theobald S."/>
            <person name="Brandl J."/>
            <person name="Frisvad J.C."/>
            <person name="Nielsen K.F."/>
            <person name="Lyhne E.K."/>
            <person name="Kogle M.E."/>
            <person name="Kuo A."/>
            <person name="Riley R."/>
            <person name="Clum A."/>
            <person name="Nolan M."/>
            <person name="Lipzen A."/>
            <person name="Salamov A."/>
            <person name="Henrissat B."/>
            <person name="Wiebenga A."/>
            <person name="De vries R.P."/>
            <person name="Grigoriev I.V."/>
            <person name="Mortensen U.H."/>
            <person name="Andersen M.R."/>
            <person name="Baker S.E."/>
        </authorList>
    </citation>
    <scope>NUCLEOTIDE SEQUENCE</scope>
    <source>
        <strain evidence="2">IBT 28561</strain>
    </source>
</reference>
<dbReference type="OrthoDB" id="5326346at2759"/>
<dbReference type="AlphaFoldDB" id="A0A2I1DHP7"/>
<dbReference type="Proteomes" id="UP000234254">
    <property type="component" value="Unassembled WGS sequence"/>
</dbReference>
<proteinExistence type="predicted"/>
<dbReference type="RefSeq" id="XP_024697983.1">
    <property type="nucleotide sequence ID" value="XM_024835730.1"/>
</dbReference>
<dbReference type="EMBL" id="MSFM01000001">
    <property type="protein sequence ID" value="PKY09389.1"/>
    <property type="molecule type" value="Genomic_DNA"/>
</dbReference>
<comment type="caution">
    <text evidence="2">The sequence shown here is derived from an EMBL/GenBank/DDBJ whole genome shotgun (WGS) entry which is preliminary data.</text>
</comment>
<sequence length="277" mass="30781">MYPSSCLGLICATSISNWSSNSYVDLTPPRCITKSSTDYTAMEKPSHAIDPNGEVVFALPKRVPLFTPWPQECIAIPKSASGRYTTNNDPPNDEGNPTPEPKGDDPELPHYTVQVSAKHLAFASPVLKKCLTGPWKEGQSLFENFYVKLDAGDWDFEAFLLFMNIVHCKTHRLTRDISVTCLAQLATIAGYYDSVLPVKFFADIWIDTLIPSFPTTHCREVMLWLCISCIFNRQALLRKAANLAITRSNEPLTSLGLSLPTTLLREPQLPISSIITS</sequence>
<evidence type="ECO:0000313" key="3">
    <source>
        <dbReference type="Proteomes" id="UP000234254"/>
    </source>
</evidence>
<feature type="region of interest" description="Disordered" evidence="1">
    <location>
        <begin position="80"/>
        <end position="109"/>
    </location>
</feature>
<protein>
    <recommendedName>
        <fullName evidence="4">BTB domain-containing protein</fullName>
    </recommendedName>
</protein>
<accession>A0A2I1DHP7</accession>
<evidence type="ECO:0000256" key="1">
    <source>
        <dbReference type="SAM" id="MobiDB-lite"/>
    </source>
</evidence>
<dbReference type="GeneID" id="36543254"/>
<keyword evidence="3" id="KW-1185">Reference proteome</keyword>
<name>A0A2I1DHP7_ASPC2</name>
<evidence type="ECO:0000313" key="2">
    <source>
        <dbReference type="EMBL" id="PKY09389.1"/>
    </source>
</evidence>
<dbReference type="VEuPathDB" id="FungiDB:P168DRAFT_278878"/>
<evidence type="ECO:0008006" key="4">
    <source>
        <dbReference type="Google" id="ProtNLM"/>
    </source>
</evidence>
<gene>
    <name evidence="2" type="ORF">P168DRAFT_278878</name>
</gene>